<dbReference type="KEGG" id="bgy:BGLY_2483"/>
<dbReference type="InterPro" id="IPR043129">
    <property type="entry name" value="ATPase_NBD"/>
</dbReference>
<dbReference type="InterPro" id="IPR038152">
    <property type="entry name" value="Carbam_trans_C_sf"/>
</dbReference>
<sequence length="549" mass="61427">MYVLGINGWDKGVHDTSASLFYQGKLLAAAEEERFVRRKKAFDTVPVHSISYCLHEAGITADEVDYIALGWDVEKLEMEYGGKQGLTSKDIMHCVFPKNMFPRKKDPALQMYPHHQAHAAGAYYSSGFDDAGILVVDGSGEEESVTIAKGEKGKIDYLEVYPLECSLGIFYEGLSKYIGLGRFREGKTMGLSSYGVWEGDVPLIVNKHDGYRRTYNQILKDWVLYFYKKFGEKVNSAHYVYDHKEAKLYDQLDALSYKHVAAFGQKALEENLIYLAKRAIELTGCSRLCISGGVGLNCVGNRKLLDLEEVKDIFIQPAASDAGVSLGAGALLSKELGFDVKLSKDHVYSGPAFSDGEIKDLLERYKIKYEFFENGINEAAVQLLKKGSVGARFAGRMEFGPRALGNRSILANPQSKTMLQRVNYIKEREQWRPLAPSINAENQTMAINEETASPYMLLNATIHESSLEVLQAVTHIDGSTRPQIVDKGVNSSYWELIQCFYEETGIPAVLNTSFNIGNEPIVCSPKDAIRSFFCSELDFLFLNHFLIKK</sequence>
<reference evidence="4 5" key="1">
    <citation type="submission" date="2019-01" db="EMBL/GenBank/DDBJ databases">
        <title>Genome sequence of Bacillus glycinifermentans SRCM103574.</title>
        <authorList>
            <person name="Kong H.-J."/>
            <person name="Jeong S.-Y."/>
            <person name="Jeong D.-Y."/>
        </authorList>
    </citation>
    <scope>NUCLEOTIDE SEQUENCE [LARGE SCALE GENOMIC DNA]</scope>
    <source>
        <strain evidence="4 5">SRCM103574</strain>
    </source>
</reference>
<evidence type="ECO:0000313" key="5">
    <source>
        <dbReference type="Proteomes" id="UP000288675"/>
    </source>
</evidence>
<accession>A0AAJ3YYW1</accession>
<dbReference type="Pfam" id="PF02543">
    <property type="entry name" value="Carbam_trans_N"/>
    <property type="match status" value="1"/>
</dbReference>
<dbReference type="InterPro" id="IPR003696">
    <property type="entry name" value="Carbtransf_dom"/>
</dbReference>
<evidence type="ECO:0000256" key="1">
    <source>
        <dbReference type="ARBA" id="ARBA00006129"/>
    </source>
</evidence>
<comment type="similarity">
    <text evidence="1">Belongs to the NodU/CmcH family.</text>
</comment>
<evidence type="ECO:0000259" key="2">
    <source>
        <dbReference type="Pfam" id="PF02543"/>
    </source>
</evidence>
<dbReference type="PANTHER" id="PTHR34847">
    <property type="entry name" value="NODULATION PROTEIN U"/>
    <property type="match status" value="1"/>
</dbReference>
<dbReference type="Proteomes" id="UP000288675">
    <property type="component" value="Chromosome"/>
</dbReference>
<dbReference type="CDD" id="cd24098">
    <property type="entry name" value="ASKHA_NBD_TobZ_N"/>
    <property type="match status" value="1"/>
</dbReference>
<feature type="domain" description="Carbamoyltransferase C-terminal" evidence="3">
    <location>
        <begin position="382"/>
        <end position="549"/>
    </location>
</feature>
<dbReference type="PANTHER" id="PTHR34847:SF1">
    <property type="entry name" value="NODULATION PROTEIN U"/>
    <property type="match status" value="1"/>
</dbReference>
<protein>
    <submittedName>
        <fullName evidence="4">Carbamoyl transferase</fullName>
    </submittedName>
</protein>
<dbReference type="SUPFAM" id="SSF53067">
    <property type="entry name" value="Actin-like ATPase domain"/>
    <property type="match status" value="1"/>
</dbReference>
<name>A0AAJ3YYW1_9BACI</name>
<dbReference type="GeneID" id="82853500"/>
<dbReference type="Pfam" id="PF16861">
    <property type="entry name" value="Carbam_trans_C"/>
    <property type="match status" value="1"/>
</dbReference>
<feature type="domain" description="Carbamoyltransferase" evidence="2">
    <location>
        <begin position="13"/>
        <end position="328"/>
    </location>
</feature>
<dbReference type="EMBL" id="CP035232">
    <property type="protein sequence ID" value="QAT65647.1"/>
    <property type="molecule type" value="Genomic_DNA"/>
</dbReference>
<dbReference type="InterPro" id="IPR031730">
    <property type="entry name" value="Carbam_trans_C"/>
</dbReference>
<dbReference type="AlphaFoldDB" id="A0AAJ3YYW1"/>
<keyword evidence="4" id="KW-0808">Transferase</keyword>
<gene>
    <name evidence="4" type="ORF">EQZ20_12560</name>
</gene>
<dbReference type="Gene3D" id="3.90.870.20">
    <property type="entry name" value="Carbamoyltransferase, C-terminal domain"/>
    <property type="match status" value="1"/>
</dbReference>
<dbReference type="GO" id="GO:0016740">
    <property type="term" value="F:transferase activity"/>
    <property type="evidence" value="ECO:0007669"/>
    <property type="project" value="UniProtKB-KW"/>
</dbReference>
<proteinExistence type="inferred from homology"/>
<organism evidence="4 5">
    <name type="scientific">Bacillus glycinifermentans</name>
    <dbReference type="NCBI Taxonomy" id="1664069"/>
    <lineage>
        <taxon>Bacteria</taxon>
        <taxon>Bacillati</taxon>
        <taxon>Bacillota</taxon>
        <taxon>Bacilli</taxon>
        <taxon>Bacillales</taxon>
        <taxon>Bacillaceae</taxon>
        <taxon>Bacillus</taxon>
    </lineage>
</organism>
<dbReference type="RefSeq" id="WP_046129533.1">
    <property type="nucleotide sequence ID" value="NZ_CP035232.1"/>
</dbReference>
<dbReference type="Gene3D" id="3.30.420.40">
    <property type="match status" value="2"/>
</dbReference>
<dbReference type="InterPro" id="IPR051338">
    <property type="entry name" value="NodU/CmcH_Carbamoyltrnsfr"/>
</dbReference>
<evidence type="ECO:0000313" key="4">
    <source>
        <dbReference type="EMBL" id="QAT65647.1"/>
    </source>
</evidence>
<evidence type="ECO:0000259" key="3">
    <source>
        <dbReference type="Pfam" id="PF16861"/>
    </source>
</evidence>